<gene>
    <name evidence="2" type="ORF">CEXT_761391</name>
</gene>
<evidence type="ECO:0000313" key="2">
    <source>
        <dbReference type="EMBL" id="GIY42630.1"/>
    </source>
</evidence>
<comment type="caution">
    <text evidence="2">The sequence shown here is derived from an EMBL/GenBank/DDBJ whole genome shotgun (WGS) entry which is preliminary data.</text>
</comment>
<dbReference type="Proteomes" id="UP001054945">
    <property type="component" value="Unassembled WGS sequence"/>
</dbReference>
<feature type="transmembrane region" description="Helical" evidence="1">
    <location>
        <begin position="62"/>
        <end position="80"/>
    </location>
</feature>
<keyword evidence="3" id="KW-1185">Reference proteome</keyword>
<keyword evidence="1" id="KW-1133">Transmembrane helix</keyword>
<sequence length="90" mass="10449">MLLPNSPESQLPAPGYHNYAHALSHAQSMYWILRKTPGVFTELERLHLDAFWLSKSSWFDPGMYGLHIVFIGLHILIVTWPRTPYIHTYA</sequence>
<evidence type="ECO:0000256" key="1">
    <source>
        <dbReference type="SAM" id="Phobius"/>
    </source>
</evidence>
<keyword evidence="1" id="KW-0812">Transmembrane</keyword>
<reference evidence="2 3" key="1">
    <citation type="submission" date="2021-06" db="EMBL/GenBank/DDBJ databases">
        <title>Caerostris extrusa draft genome.</title>
        <authorList>
            <person name="Kono N."/>
            <person name="Arakawa K."/>
        </authorList>
    </citation>
    <scope>NUCLEOTIDE SEQUENCE [LARGE SCALE GENOMIC DNA]</scope>
</reference>
<name>A0AAV4T8P8_CAEEX</name>
<evidence type="ECO:0000313" key="3">
    <source>
        <dbReference type="Proteomes" id="UP001054945"/>
    </source>
</evidence>
<protein>
    <submittedName>
        <fullName evidence="2">Uncharacterized protein</fullName>
    </submittedName>
</protein>
<dbReference type="SUPFAM" id="SSF109604">
    <property type="entry name" value="HD-domain/PDEase-like"/>
    <property type="match status" value="1"/>
</dbReference>
<dbReference type="AlphaFoldDB" id="A0AAV4T8P8"/>
<accession>A0AAV4T8P8</accession>
<keyword evidence="1" id="KW-0472">Membrane</keyword>
<proteinExistence type="predicted"/>
<dbReference type="EMBL" id="BPLR01010875">
    <property type="protein sequence ID" value="GIY42630.1"/>
    <property type="molecule type" value="Genomic_DNA"/>
</dbReference>
<organism evidence="2 3">
    <name type="scientific">Caerostris extrusa</name>
    <name type="common">Bark spider</name>
    <name type="synonym">Caerostris bankana</name>
    <dbReference type="NCBI Taxonomy" id="172846"/>
    <lineage>
        <taxon>Eukaryota</taxon>
        <taxon>Metazoa</taxon>
        <taxon>Ecdysozoa</taxon>
        <taxon>Arthropoda</taxon>
        <taxon>Chelicerata</taxon>
        <taxon>Arachnida</taxon>
        <taxon>Araneae</taxon>
        <taxon>Araneomorphae</taxon>
        <taxon>Entelegynae</taxon>
        <taxon>Araneoidea</taxon>
        <taxon>Araneidae</taxon>
        <taxon>Caerostris</taxon>
    </lineage>
</organism>